<protein>
    <submittedName>
        <fullName evidence="2">Putative secreted protein</fullName>
    </submittedName>
</protein>
<evidence type="ECO:0000256" key="1">
    <source>
        <dbReference type="SAM" id="SignalP"/>
    </source>
</evidence>
<feature type="chain" id="PRO_5014928239" evidence="1">
    <location>
        <begin position="20"/>
        <end position="130"/>
    </location>
</feature>
<organism evidence="2">
    <name type="scientific">Anopheles darlingi</name>
    <name type="common">Mosquito</name>
    <dbReference type="NCBI Taxonomy" id="43151"/>
    <lineage>
        <taxon>Eukaryota</taxon>
        <taxon>Metazoa</taxon>
        <taxon>Ecdysozoa</taxon>
        <taxon>Arthropoda</taxon>
        <taxon>Hexapoda</taxon>
        <taxon>Insecta</taxon>
        <taxon>Pterygota</taxon>
        <taxon>Neoptera</taxon>
        <taxon>Endopterygota</taxon>
        <taxon>Diptera</taxon>
        <taxon>Nematocera</taxon>
        <taxon>Culicoidea</taxon>
        <taxon>Culicidae</taxon>
        <taxon>Anophelinae</taxon>
        <taxon>Anopheles</taxon>
    </lineage>
</organism>
<dbReference type="EMBL" id="GGFL01012739">
    <property type="protein sequence ID" value="MBW76917.1"/>
    <property type="molecule type" value="Transcribed_RNA"/>
</dbReference>
<evidence type="ECO:0000313" key="2">
    <source>
        <dbReference type="EMBL" id="MBW76917.1"/>
    </source>
</evidence>
<feature type="signal peptide" evidence="1">
    <location>
        <begin position="1"/>
        <end position="19"/>
    </location>
</feature>
<accession>A0A2M4DH89</accession>
<name>A0A2M4DH89_ANODA</name>
<reference evidence="2" key="1">
    <citation type="submission" date="2018-01" db="EMBL/GenBank/DDBJ databases">
        <title>An insight into the sialome of Amazonian anophelines.</title>
        <authorList>
            <person name="Ribeiro J.M."/>
            <person name="Scarpassa V."/>
            <person name="Calvo E."/>
        </authorList>
    </citation>
    <scope>NUCLEOTIDE SEQUENCE</scope>
</reference>
<sequence>MRCASCFCLLMMIEEVLKCAPKPSPPYTGLRGAFVACIVLSKEMEIFHFSDLLTRAAFWYANFGNAGKEGEGNTLRSILEDDPRTRGCGIELSFSHSQPILQYSSTVSRALNSLTRITPLLNIILNLSGV</sequence>
<proteinExistence type="predicted"/>
<keyword evidence="1" id="KW-0732">Signal</keyword>
<dbReference type="AlphaFoldDB" id="A0A2M4DH89"/>